<protein>
    <submittedName>
        <fullName evidence="1">Uncharacterized protein</fullName>
    </submittedName>
</protein>
<proteinExistence type="predicted"/>
<name>A0A0E9VJS0_ANGAN</name>
<reference evidence="1" key="2">
    <citation type="journal article" date="2015" name="Fish Shellfish Immunol.">
        <title>Early steps in the European eel (Anguilla anguilla)-Vibrio vulnificus interaction in the gills: Role of the RtxA13 toxin.</title>
        <authorList>
            <person name="Callol A."/>
            <person name="Pajuelo D."/>
            <person name="Ebbesson L."/>
            <person name="Teles M."/>
            <person name="MacKenzie S."/>
            <person name="Amaro C."/>
        </authorList>
    </citation>
    <scope>NUCLEOTIDE SEQUENCE</scope>
</reference>
<evidence type="ECO:0000313" key="1">
    <source>
        <dbReference type="EMBL" id="JAH77478.1"/>
    </source>
</evidence>
<accession>A0A0E9VJS0</accession>
<reference evidence="1" key="1">
    <citation type="submission" date="2014-11" db="EMBL/GenBank/DDBJ databases">
        <authorList>
            <person name="Amaro Gonzalez C."/>
        </authorList>
    </citation>
    <scope>NUCLEOTIDE SEQUENCE</scope>
</reference>
<sequence length="41" mass="4481">MHSELNPTVGPFNPSTNVLTAIKVMFKKISGSEPFHAPRSI</sequence>
<dbReference type="EMBL" id="GBXM01031099">
    <property type="protein sequence ID" value="JAH77478.1"/>
    <property type="molecule type" value="Transcribed_RNA"/>
</dbReference>
<organism evidence="1">
    <name type="scientific">Anguilla anguilla</name>
    <name type="common">European freshwater eel</name>
    <name type="synonym">Muraena anguilla</name>
    <dbReference type="NCBI Taxonomy" id="7936"/>
    <lineage>
        <taxon>Eukaryota</taxon>
        <taxon>Metazoa</taxon>
        <taxon>Chordata</taxon>
        <taxon>Craniata</taxon>
        <taxon>Vertebrata</taxon>
        <taxon>Euteleostomi</taxon>
        <taxon>Actinopterygii</taxon>
        <taxon>Neopterygii</taxon>
        <taxon>Teleostei</taxon>
        <taxon>Anguilliformes</taxon>
        <taxon>Anguillidae</taxon>
        <taxon>Anguilla</taxon>
    </lineage>
</organism>
<dbReference type="AlphaFoldDB" id="A0A0E9VJS0"/>